<dbReference type="CDD" id="cd07377">
    <property type="entry name" value="WHTH_GntR"/>
    <property type="match status" value="1"/>
</dbReference>
<keyword evidence="2" id="KW-0238">DNA-binding</keyword>
<dbReference type="RefSeq" id="WP_212696715.1">
    <property type="nucleotide sequence ID" value="NZ_CP058649.1"/>
</dbReference>
<dbReference type="InterPro" id="IPR050679">
    <property type="entry name" value="Bact_HTH_transcr_reg"/>
</dbReference>
<keyword evidence="1" id="KW-0805">Transcription regulation</keyword>
<name>A0A8J8SF51_9FIRM</name>
<evidence type="ECO:0000259" key="4">
    <source>
        <dbReference type="PROSITE" id="PS50949"/>
    </source>
</evidence>
<dbReference type="Pfam" id="PF00392">
    <property type="entry name" value="GntR"/>
    <property type="match status" value="1"/>
</dbReference>
<protein>
    <submittedName>
        <fullName evidence="5">GntR family transcriptional regulator</fullName>
    </submittedName>
</protein>
<gene>
    <name evidence="5" type="ORF">HZI73_02665</name>
</gene>
<dbReference type="Gene3D" id="1.10.10.10">
    <property type="entry name" value="Winged helix-like DNA-binding domain superfamily/Winged helix DNA-binding domain"/>
    <property type="match status" value="1"/>
</dbReference>
<dbReference type="InterPro" id="IPR036390">
    <property type="entry name" value="WH_DNA-bd_sf"/>
</dbReference>
<keyword evidence="3" id="KW-0804">Transcription</keyword>
<dbReference type="SUPFAM" id="SSF46785">
    <property type="entry name" value="Winged helix' DNA-binding domain"/>
    <property type="match status" value="1"/>
</dbReference>
<proteinExistence type="predicted"/>
<evidence type="ECO:0000256" key="1">
    <source>
        <dbReference type="ARBA" id="ARBA00023015"/>
    </source>
</evidence>
<keyword evidence="6" id="KW-1185">Reference proteome</keyword>
<sequence>MGKMPIKYMLVKEDIEGRISNGEYRSGQRIPSERTLCTQFNMSRMTVRQAINELVKEGKLYREKGRGTFVSSPHFLQRNVKSFTDTLRERGFTPCTQILEFSTVFNLKEISKLMDVPYETKFYKLKRLRLGNDLPMALETVYIEKEKCPDLDQYDVKESLYEVLEKQYHYKVENISCDMDACIANTFMMNTFHMQKKGALLKVTGITYIEGNEKLFFEESYYRPDLYKYHVDIYRRV</sequence>
<dbReference type="PROSITE" id="PS50949">
    <property type="entry name" value="HTH_GNTR"/>
    <property type="match status" value="1"/>
</dbReference>
<evidence type="ECO:0000313" key="6">
    <source>
        <dbReference type="Proteomes" id="UP000683246"/>
    </source>
</evidence>
<dbReference type="GO" id="GO:0045892">
    <property type="term" value="P:negative regulation of DNA-templated transcription"/>
    <property type="evidence" value="ECO:0007669"/>
    <property type="project" value="TreeGrafter"/>
</dbReference>
<dbReference type="PANTHER" id="PTHR44846:SF1">
    <property type="entry name" value="MANNOSYL-D-GLYCERATE TRANSPORT_METABOLISM SYSTEM REPRESSOR MNGR-RELATED"/>
    <property type="match status" value="1"/>
</dbReference>
<dbReference type="PANTHER" id="PTHR44846">
    <property type="entry name" value="MANNOSYL-D-GLYCERATE TRANSPORT/METABOLISM SYSTEM REPRESSOR MNGR-RELATED"/>
    <property type="match status" value="1"/>
</dbReference>
<dbReference type="SMART" id="SM00866">
    <property type="entry name" value="UTRA"/>
    <property type="match status" value="1"/>
</dbReference>
<feature type="domain" description="HTH gntR-type" evidence="4">
    <location>
        <begin position="5"/>
        <end position="73"/>
    </location>
</feature>
<dbReference type="PRINTS" id="PR00035">
    <property type="entry name" value="HTHGNTR"/>
</dbReference>
<dbReference type="SUPFAM" id="SSF64288">
    <property type="entry name" value="Chorismate lyase-like"/>
    <property type="match status" value="1"/>
</dbReference>
<dbReference type="Proteomes" id="UP000683246">
    <property type="component" value="Chromosome"/>
</dbReference>
<dbReference type="GO" id="GO:0003700">
    <property type="term" value="F:DNA-binding transcription factor activity"/>
    <property type="evidence" value="ECO:0007669"/>
    <property type="project" value="InterPro"/>
</dbReference>
<dbReference type="InterPro" id="IPR011663">
    <property type="entry name" value="UTRA"/>
</dbReference>
<dbReference type="KEGG" id="vpy:HZI73_02665"/>
<dbReference type="InterPro" id="IPR000524">
    <property type="entry name" value="Tscrpt_reg_HTH_GntR"/>
</dbReference>
<dbReference type="EMBL" id="CP058649">
    <property type="protein sequence ID" value="QUI21250.1"/>
    <property type="molecule type" value="Genomic_DNA"/>
</dbReference>
<dbReference type="Pfam" id="PF07702">
    <property type="entry name" value="UTRA"/>
    <property type="match status" value="1"/>
</dbReference>
<reference evidence="5" key="1">
    <citation type="submission" date="2020-07" db="EMBL/GenBank/DDBJ databases">
        <title>Vallitalea pronyensis genome.</title>
        <authorList>
            <person name="Postec A."/>
        </authorList>
    </citation>
    <scope>NUCLEOTIDE SEQUENCE</scope>
    <source>
        <strain evidence="5">FatNI3</strain>
    </source>
</reference>
<evidence type="ECO:0000256" key="2">
    <source>
        <dbReference type="ARBA" id="ARBA00023125"/>
    </source>
</evidence>
<dbReference type="AlphaFoldDB" id="A0A8J8SF51"/>
<dbReference type="FunFam" id="1.10.10.10:FF:000079">
    <property type="entry name" value="GntR family transcriptional regulator"/>
    <property type="match status" value="1"/>
</dbReference>
<accession>A0A8J8SF51</accession>
<dbReference type="SMART" id="SM00345">
    <property type="entry name" value="HTH_GNTR"/>
    <property type="match status" value="1"/>
</dbReference>
<organism evidence="5 6">
    <name type="scientific">Vallitalea pronyensis</name>
    <dbReference type="NCBI Taxonomy" id="1348613"/>
    <lineage>
        <taxon>Bacteria</taxon>
        <taxon>Bacillati</taxon>
        <taxon>Bacillota</taxon>
        <taxon>Clostridia</taxon>
        <taxon>Lachnospirales</taxon>
        <taxon>Vallitaleaceae</taxon>
        <taxon>Vallitalea</taxon>
    </lineage>
</organism>
<dbReference type="Gene3D" id="3.40.1410.10">
    <property type="entry name" value="Chorismate lyase-like"/>
    <property type="match status" value="1"/>
</dbReference>
<dbReference type="InterPro" id="IPR036388">
    <property type="entry name" value="WH-like_DNA-bd_sf"/>
</dbReference>
<dbReference type="GO" id="GO:0003677">
    <property type="term" value="F:DNA binding"/>
    <property type="evidence" value="ECO:0007669"/>
    <property type="project" value="UniProtKB-KW"/>
</dbReference>
<evidence type="ECO:0000256" key="3">
    <source>
        <dbReference type="ARBA" id="ARBA00023163"/>
    </source>
</evidence>
<dbReference type="InterPro" id="IPR028978">
    <property type="entry name" value="Chorismate_lyase_/UTRA_dom_sf"/>
</dbReference>
<evidence type="ECO:0000313" key="5">
    <source>
        <dbReference type="EMBL" id="QUI21250.1"/>
    </source>
</evidence>